<protein>
    <submittedName>
        <fullName evidence="1">Uncharacterized protein</fullName>
    </submittedName>
</protein>
<comment type="caution">
    <text evidence="1">The sequence shown here is derived from an EMBL/GenBank/DDBJ whole genome shotgun (WGS) entry which is preliminary data.</text>
</comment>
<dbReference type="EMBL" id="CAIX01000016">
    <property type="protein sequence ID" value="CCI41194.1"/>
    <property type="molecule type" value="Genomic_DNA"/>
</dbReference>
<accession>A0A024G4F3</accession>
<name>A0A024G4F3_9STRA</name>
<dbReference type="InParanoid" id="A0A024G4F3"/>
<evidence type="ECO:0000313" key="1">
    <source>
        <dbReference type="EMBL" id="CCI41194.1"/>
    </source>
</evidence>
<dbReference type="Proteomes" id="UP000053237">
    <property type="component" value="Unassembled WGS sequence"/>
</dbReference>
<dbReference type="AlphaFoldDB" id="A0A024G4F3"/>
<evidence type="ECO:0000313" key="2">
    <source>
        <dbReference type="Proteomes" id="UP000053237"/>
    </source>
</evidence>
<sequence length="114" mass="13501">MKLTDRNDHWKLDRLGRFLFLLENFVLVEKGCDHSCSSNLIKCPLYAPQYHLHLSEGLCFTYELLNECERLSGEIKILWIRSAHFANGNHKMLPLNEIFCSYLLSFAQKERYFN</sequence>
<proteinExistence type="predicted"/>
<gene>
    <name evidence="1" type="ORF">BN9_019780</name>
</gene>
<reference evidence="1 2" key="1">
    <citation type="submission" date="2012-05" db="EMBL/GenBank/DDBJ databases">
        <title>Recombination and specialization in a pathogen metapopulation.</title>
        <authorList>
            <person name="Gardiner A."/>
            <person name="Kemen E."/>
            <person name="Schultz-Larsen T."/>
            <person name="MacLean D."/>
            <person name="Van Oosterhout C."/>
            <person name="Jones J.D.G."/>
        </authorList>
    </citation>
    <scope>NUCLEOTIDE SEQUENCE [LARGE SCALE GENOMIC DNA]</scope>
    <source>
        <strain evidence="1 2">Ac Nc2</strain>
    </source>
</reference>
<organism evidence="1 2">
    <name type="scientific">Albugo candida</name>
    <dbReference type="NCBI Taxonomy" id="65357"/>
    <lineage>
        <taxon>Eukaryota</taxon>
        <taxon>Sar</taxon>
        <taxon>Stramenopiles</taxon>
        <taxon>Oomycota</taxon>
        <taxon>Peronosporomycetes</taxon>
        <taxon>Albuginales</taxon>
        <taxon>Albuginaceae</taxon>
        <taxon>Albugo</taxon>
    </lineage>
</organism>
<keyword evidence="2" id="KW-1185">Reference proteome</keyword>